<evidence type="ECO:0000256" key="1">
    <source>
        <dbReference type="SAM" id="MobiDB-lite"/>
    </source>
</evidence>
<organism evidence="4 5">
    <name type="scientific">Exidia glandulosa HHB12029</name>
    <dbReference type="NCBI Taxonomy" id="1314781"/>
    <lineage>
        <taxon>Eukaryota</taxon>
        <taxon>Fungi</taxon>
        <taxon>Dikarya</taxon>
        <taxon>Basidiomycota</taxon>
        <taxon>Agaricomycotina</taxon>
        <taxon>Agaricomycetes</taxon>
        <taxon>Auriculariales</taxon>
        <taxon>Exidiaceae</taxon>
        <taxon>Exidia</taxon>
    </lineage>
</organism>
<evidence type="ECO:0000313" key="4">
    <source>
        <dbReference type="EMBL" id="KZW02288.1"/>
    </source>
</evidence>
<feature type="domain" description="HAM1-like C-terminal" evidence="2">
    <location>
        <begin position="587"/>
        <end position="645"/>
    </location>
</feature>
<dbReference type="PANTHER" id="PTHR31138">
    <property type="entry name" value="CHROMOSOME 19, WHOLE GENOME SHOTGUN SEQUENCE"/>
    <property type="match status" value="1"/>
</dbReference>
<dbReference type="OrthoDB" id="19394at2759"/>
<name>A0A165PK58_EXIGL</name>
<dbReference type="EMBL" id="KV425889">
    <property type="protein sequence ID" value="KZW02288.1"/>
    <property type="molecule type" value="Genomic_DNA"/>
</dbReference>
<dbReference type="InParanoid" id="A0A165PK58"/>
<evidence type="ECO:0000259" key="2">
    <source>
        <dbReference type="Pfam" id="PF14613"/>
    </source>
</evidence>
<evidence type="ECO:0000313" key="5">
    <source>
        <dbReference type="Proteomes" id="UP000077266"/>
    </source>
</evidence>
<protein>
    <submittedName>
        <fullName evidence="4">Uncharacterized protein</fullName>
    </submittedName>
</protein>
<dbReference type="InterPro" id="IPR027842">
    <property type="entry name" value="HAM1-like_C"/>
</dbReference>
<feature type="compositionally biased region" description="Basic and acidic residues" evidence="1">
    <location>
        <begin position="155"/>
        <end position="169"/>
    </location>
</feature>
<dbReference type="PANTHER" id="PTHR31138:SF1">
    <property type="entry name" value="PDZ DOMAIN-CONTAINING PROTEIN"/>
    <property type="match status" value="1"/>
</dbReference>
<feature type="domain" description="HAM1-like N-terminal" evidence="3">
    <location>
        <begin position="6"/>
        <end position="97"/>
    </location>
</feature>
<evidence type="ECO:0000259" key="3">
    <source>
        <dbReference type="Pfam" id="PF19343"/>
    </source>
</evidence>
<feature type="region of interest" description="Disordered" evidence="1">
    <location>
        <begin position="710"/>
        <end position="732"/>
    </location>
</feature>
<feature type="region of interest" description="Disordered" evidence="1">
    <location>
        <begin position="148"/>
        <end position="187"/>
    </location>
</feature>
<accession>A0A165PK58</accession>
<dbReference type="Pfam" id="PF14613">
    <property type="entry name" value="HAM1_C"/>
    <property type="match status" value="1"/>
</dbReference>
<feature type="domain" description="HAM1-like N-terminal" evidence="3">
    <location>
        <begin position="145"/>
        <end position="559"/>
    </location>
</feature>
<proteinExistence type="predicted"/>
<dbReference type="InterPro" id="IPR045967">
    <property type="entry name" value="HAM1-like_N"/>
</dbReference>
<dbReference type="Proteomes" id="UP000077266">
    <property type="component" value="Unassembled WGS sequence"/>
</dbReference>
<dbReference type="Pfam" id="PF19343">
    <property type="entry name" value="HAM1_N"/>
    <property type="match status" value="2"/>
</dbReference>
<sequence>MDFISGLMAASSAGKLPSTKQANAMADWLLKSPLIQVEQNAAGSGGKLSEQGEAVARDVREIVQAYQSAAMQKNGDDILQDALYELMQAQTDGASKDPAMQDGRELVGAAKVMLEVLLGGSGELGGEMASFTRLTVADVAEAIEGQAGAAKNKLRQTEDEVQAGKRDALGRTQNEDGGEGDARQTFERRMDTVKNVGGQAIGTGQDVKERSKELGNNLADRLDDASFRIAERAQNDPDYRRSVDTIFSIYRKYLDRTVDLAQDAKSNGGDANIEQQIADIVQDPTGRVQESLRKIRTLVERFAGGYPLNNLFISLAACAADIREDRDVRVWWDEYERFIRKSMDEPGYLRSEEREQRRRQLYKRWDELKAVDTDAGRKWAKDLERVQYEWKAFGEAVKEDGDMKRLKDAHLALGKHVLDAAPTAGKMLIGQAGWVWSDIAEVLIPRLFSMMKEIPLPRTEFVDPDTEFVFENMSLQSLQILPGHIKISHTTNVEIDAPKTGKTERDISTKTRIQFTGLQLTLKEVAFYYHDKGKLPIDTVTGLLDVTIPEKGVDMDVTLGLLPTASGAAERRKRGGFHKIESVKASLDGVKVAIRESNHQIMLSMFKPVFQPVLIKALRDALENYMRLALEAVDGMAYDVHRRAGVFKDAGAPLGPAYISGLVSHLGHMAKEPGSIMDGVRATSVGVIKDDPKTKSAFAVGAAPQLVGAEKHQGEGKKGAWGSGSGAGPSVEGFAETVTRKREGEMKGQGWRSNAYDLPPYARLGM</sequence>
<gene>
    <name evidence="4" type="ORF">EXIGLDRAFT_602097</name>
</gene>
<keyword evidence="5" id="KW-1185">Reference proteome</keyword>
<reference evidence="4 5" key="1">
    <citation type="journal article" date="2016" name="Mol. Biol. Evol.">
        <title>Comparative Genomics of Early-Diverging Mushroom-Forming Fungi Provides Insights into the Origins of Lignocellulose Decay Capabilities.</title>
        <authorList>
            <person name="Nagy L.G."/>
            <person name="Riley R."/>
            <person name="Tritt A."/>
            <person name="Adam C."/>
            <person name="Daum C."/>
            <person name="Floudas D."/>
            <person name="Sun H."/>
            <person name="Yadav J.S."/>
            <person name="Pangilinan J."/>
            <person name="Larsson K.H."/>
            <person name="Matsuura K."/>
            <person name="Barry K."/>
            <person name="Labutti K."/>
            <person name="Kuo R."/>
            <person name="Ohm R.A."/>
            <person name="Bhattacharya S.S."/>
            <person name="Shirouzu T."/>
            <person name="Yoshinaga Y."/>
            <person name="Martin F.M."/>
            <person name="Grigoriev I.V."/>
            <person name="Hibbett D.S."/>
        </authorList>
    </citation>
    <scope>NUCLEOTIDE SEQUENCE [LARGE SCALE GENOMIC DNA]</scope>
    <source>
        <strain evidence="4 5">HHB12029</strain>
    </source>
</reference>
<dbReference type="STRING" id="1314781.A0A165PK58"/>
<dbReference type="AlphaFoldDB" id="A0A165PK58"/>